<dbReference type="AlphaFoldDB" id="A0A1G2MD95"/>
<organism evidence="2 3">
    <name type="scientific">Candidatus Taylorbacteria bacterium RIFCSPHIGHO2_01_FULL_51_15</name>
    <dbReference type="NCBI Taxonomy" id="1802304"/>
    <lineage>
        <taxon>Bacteria</taxon>
        <taxon>Candidatus Tayloriibacteriota</taxon>
    </lineage>
</organism>
<keyword evidence="1" id="KW-0812">Transmembrane</keyword>
<reference evidence="2 3" key="1">
    <citation type="journal article" date="2016" name="Nat. Commun.">
        <title>Thousands of microbial genomes shed light on interconnected biogeochemical processes in an aquifer system.</title>
        <authorList>
            <person name="Anantharaman K."/>
            <person name="Brown C.T."/>
            <person name="Hug L.A."/>
            <person name="Sharon I."/>
            <person name="Castelle C.J."/>
            <person name="Probst A.J."/>
            <person name="Thomas B.C."/>
            <person name="Singh A."/>
            <person name="Wilkins M.J."/>
            <person name="Karaoz U."/>
            <person name="Brodie E.L."/>
            <person name="Williams K.H."/>
            <person name="Hubbard S.S."/>
            <person name="Banfield J.F."/>
        </authorList>
    </citation>
    <scope>NUCLEOTIDE SEQUENCE [LARGE SCALE GENOMIC DNA]</scope>
</reference>
<dbReference type="EMBL" id="MHRI01000003">
    <property type="protein sequence ID" value="OHA21793.1"/>
    <property type="molecule type" value="Genomic_DNA"/>
</dbReference>
<comment type="caution">
    <text evidence="2">The sequence shown here is derived from an EMBL/GenBank/DDBJ whole genome shotgun (WGS) entry which is preliminary data.</text>
</comment>
<dbReference type="Proteomes" id="UP000178121">
    <property type="component" value="Unassembled WGS sequence"/>
</dbReference>
<evidence type="ECO:0000313" key="3">
    <source>
        <dbReference type="Proteomes" id="UP000178121"/>
    </source>
</evidence>
<keyword evidence="1" id="KW-1133">Transmembrane helix</keyword>
<accession>A0A1G2MD95</accession>
<proteinExistence type="predicted"/>
<evidence type="ECO:0000313" key="2">
    <source>
        <dbReference type="EMBL" id="OHA21793.1"/>
    </source>
</evidence>
<evidence type="ECO:0000256" key="1">
    <source>
        <dbReference type="SAM" id="Phobius"/>
    </source>
</evidence>
<keyword evidence="1" id="KW-0472">Membrane</keyword>
<protein>
    <submittedName>
        <fullName evidence="2">Uncharacterized protein</fullName>
    </submittedName>
</protein>
<feature type="transmembrane region" description="Helical" evidence="1">
    <location>
        <begin position="80"/>
        <end position="98"/>
    </location>
</feature>
<gene>
    <name evidence="2" type="ORF">A2849_02575</name>
</gene>
<sequence>MKKFLAAIGVLTVLYFLWVGVSDYSLRDACGGLMWYTAHPSLIGDTCAFLTTVSPEEIWSGWACRIGDKVLYISHDVPTLALGILWGISALCVLIWGARCIARARLFFTGFAILGRPFYIHEKKFSLPEYTGFSPLLLLSLCF</sequence>
<name>A0A1G2MD95_9BACT</name>